<sequence>MNEQIPGFDEVLIPTSTNALKQTSVVRLSNLVAIPPTDIVQIIGRVPAATLSALKQRLADHLTG</sequence>
<dbReference type="RefSeq" id="WP_077129438.1">
    <property type="nucleotide sequence ID" value="NZ_CP014263.1"/>
</dbReference>
<proteinExistence type="predicted"/>
<dbReference type="SUPFAM" id="SSF50118">
    <property type="entry name" value="Cell growth inhibitor/plasmid maintenance toxic component"/>
    <property type="match status" value="1"/>
</dbReference>
<keyword evidence="2" id="KW-1185">Reference proteome</keyword>
<dbReference type="AlphaFoldDB" id="A0A1P9WRM7"/>
<dbReference type="Proteomes" id="UP000187941">
    <property type="component" value="Chromosome"/>
</dbReference>
<reference evidence="1 2" key="1">
    <citation type="submission" date="2016-01" db="EMBL/GenBank/DDBJ databases">
        <authorList>
            <person name="Oliw E.H."/>
        </authorList>
    </citation>
    <scope>NUCLEOTIDE SEQUENCE [LARGE SCALE GENOMIC DNA]</scope>
    <source>
        <strain evidence="1 2">DY10</strain>
    </source>
</reference>
<evidence type="ECO:0000313" key="2">
    <source>
        <dbReference type="Proteomes" id="UP000187941"/>
    </source>
</evidence>
<dbReference type="OrthoDB" id="9813449at2"/>
<dbReference type="KEGG" id="smon:AWR27_00785"/>
<dbReference type="EMBL" id="CP014263">
    <property type="protein sequence ID" value="AQG78013.1"/>
    <property type="molecule type" value="Genomic_DNA"/>
</dbReference>
<accession>A0A1P9WRM7</accession>
<name>A0A1P9WRM7_9BACT</name>
<dbReference type="InterPro" id="IPR011067">
    <property type="entry name" value="Plasmid_toxin/cell-grow_inhib"/>
</dbReference>
<gene>
    <name evidence="1" type="ORF">AWR27_00785</name>
</gene>
<organism evidence="1 2">
    <name type="scientific">Spirosoma montaniterrae</name>
    <dbReference type="NCBI Taxonomy" id="1178516"/>
    <lineage>
        <taxon>Bacteria</taxon>
        <taxon>Pseudomonadati</taxon>
        <taxon>Bacteroidota</taxon>
        <taxon>Cytophagia</taxon>
        <taxon>Cytophagales</taxon>
        <taxon>Cytophagaceae</taxon>
        <taxon>Spirosoma</taxon>
    </lineage>
</organism>
<evidence type="ECO:0000313" key="1">
    <source>
        <dbReference type="EMBL" id="AQG78013.1"/>
    </source>
</evidence>
<dbReference type="Gene3D" id="2.30.30.110">
    <property type="match status" value="1"/>
</dbReference>
<protein>
    <submittedName>
        <fullName evidence="1">Uncharacterized protein</fullName>
    </submittedName>
</protein>
<dbReference type="STRING" id="1178516.AWR27_00785"/>